<gene>
    <name evidence="1" type="ORF">L917_09062</name>
</gene>
<dbReference type="EMBL" id="KI679825">
    <property type="protein sequence ID" value="ETL92673.1"/>
    <property type="molecule type" value="Genomic_DNA"/>
</dbReference>
<dbReference type="AlphaFoldDB" id="W2L5H3"/>
<reference evidence="1" key="1">
    <citation type="submission" date="2013-11" db="EMBL/GenBank/DDBJ databases">
        <title>The Genome Sequence of Phytophthora parasitica CHvinca01.</title>
        <authorList>
            <consortium name="The Broad Institute Genomics Platform"/>
            <person name="Russ C."/>
            <person name="Tyler B."/>
            <person name="Panabieres F."/>
            <person name="Shan W."/>
            <person name="Tripathy S."/>
            <person name="Grunwald N."/>
            <person name="Machado M."/>
            <person name="Johnson C.S."/>
            <person name="Arredondo F."/>
            <person name="Hong C."/>
            <person name="Coffey M."/>
            <person name="Young S.K."/>
            <person name="Zeng Q."/>
            <person name="Gargeya S."/>
            <person name="Fitzgerald M."/>
            <person name="Abouelleil A."/>
            <person name="Alvarado L."/>
            <person name="Chapman S.B."/>
            <person name="Gainer-Dewar J."/>
            <person name="Goldberg J."/>
            <person name="Griggs A."/>
            <person name="Gujja S."/>
            <person name="Hansen M."/>
            <person name="Howarth C."/>
            <person name="Imamovic A."/>
            <person name="Ireland A."/>
            <person name="Larimer J."/>
            <person name="McCowan C."/>
            <person name="Murphy C."/>
            <person name="Pearson M."/>
            <person name="Poon T.W."/>
            <person name="Priest M."/>
            <person name="Roberts A."/>
            <person name="Saif S."/>
            <person name="Shea T."/>
            <person name="Sykes S."/>
            <person name="Wortman J."/>
            <person name="Nusbaum C."/>
            <person name="Birren B."/>
        </authorList>
    </citation>
    <scope>NUCLEOTIDE SEQUENCE [LARGE SCALE GENOMIC DNA]</scope>
    <source>
        <strain evidence="1">CHvinca01</strain>
    </source>
</reference>
<name>W2L5H3_PHYNI</name>
<accession>W2L5H3</accession>
<proteinExistence type="predicted"/>
<organism evidence="1">
    <name type="scientific">Phytophthora nicotianae</name>
    <name type="common">Potato buckeye rot agent</name>
    <name type="synonym">Phytophthora parasitica</name>
    <dbReference type="NCBI Taxonomy" id="4792"/>
    <lineage>
        <taxon>Eukaryota</taxon>
        <taxon>Sar</taxon>
        <taxon>Stramenopiles</taxon>
        <taxon>Oomycota</taxon>
        <taxon>Peronosporomycetes</taxon>
        <taxon>Peronosporales</taxon>
        <taxon>Peronosporaceae</taxon>
        <taxon>Phytophthora</taxon>
    </lineage>
</organism>
<dbReference type="Proteomes" id="UP000054423">
    <property type="component" value="Unassembled WGS sequence"/>
</dbReference>
<protein>
    <submittedName>
        <fullName evidence="1">Uncharacterized protein</fullName>
    </submittedName>
</protein>
<sequence>MLPATTATKFSRTLNLVAISTRTFKCVLVPRQRRRKGGQNWPLRRNARQALRRFAHHLSLVELATGTLCEHLLQRPM</sequence>
<evidence type="ECO:0000313" key="1">
    <source>
        <dbReference type="EMBL" id="ETL92673.1"/>
    </source>
</evidence>